<dbReference type="InterPro" id="IPR006603">
    <property type="entry name" value="PQ-loop_rpt"/>
</dbReference>
<dbReference type="PANTHER" id="PTHR14856">
    <property type="entry name" value="PQ-LOOP REPEAT-CONTAINING PROTEIN 1-LIKE PROTEIN"/>
    <property type="match status" value="1"/>
</dbReference>
<dbReference type="GO" id="GO:0016020">
    <property type="term" value="C:membrane"/>
    <property type="evidence" value="ECO:0007669"/>
    <property type="project" value="UniProtKB-SubCell"/>
</dbReference>
<comment type="subcellular location">
    <subcellularLocation>
        <location evidence="1">Membrane</location>
        <topology evidence="1">Multi-pass membrane protein</topology>
    </subcellularLocation>
</comment>
<keyword evidence="4 8" id="KW-1133">Transmembrane helix</keyword>
<protein>
    <recommendedName>
        <fullName evidence="6">Solute carrier family 66 member 2</fullName>
    </recommendedName>
    <alternativeName>
        <fullName evidence="7">PQ-loop repeat-containing protein 1</fullName>
    </alternativeName>
</protein>
<feature type="transmembrane region" description="Helical" evidence="8">
    <location>
        <begin position="18"/>
        <end position="36"/>
    </location>
</feature>
<evidence type="ECO:0000256" key="3">
    <source>
        <dbReference type="ARBA" id="ARBA00022737"/>
    </source>
</evidence>
<dbReference type="FunFam" id="1.20.1280.290:FF:000005">
    <property type="entry name" value="PQ-loop repeat-containing protein 1"/>
    <property type="match status" value="1"/>
</dbReference>
<evidence type="ECO:0000256" key="5">
    <source>
        <dbReference type="ARBA" id="ARBA00023136"/>
    </source>
</evidence>
<evidence type="ECO:0000313" key="10">
    <source>
        <dbReference type="WBParaSite" id="TREG1_27120.1"/>
    </source>
</evidence>
<evidence type="ECO:0000256" key="6">
    <source>
        <dbReference type="ARBA" id="ARBA00040648"/>
    </source>
</evidence>
<dbReference type="WBParaSite" id="TREG1_27120.1">
    <property type="protein sequence ID" value="TREG1_27120.1"/>
    <property type="gene ID" value="TREG1_27120"/>
</dbReference>
<feature type="transmembrane region" description="Helical" evidence="8">
    <location>
        <begin position="48"/>
        <end position="72"/>
    </location>
</feature>
<sequence>MSYVDETDKVVTHEPSQMIHSIFSLLYIFGGVVPYIPQLIEIRKSQSVKGFSTHVCLVLLLSNILRICFWFVQPFSSSLLSQSFVMIIAMLVLMKTITKISRMKRSTSIPSIISTKKLETEDQSIKRFKRIWFENFWKWTHFRHYLLFLWLFTLTTGLCTYIFSFSQVYIQLLGFSALFIEAMLGAPQFLENYKNKSVVGMSIAMVLMWTSGDIFKTIFFISEKAPLQFPICGLLQIGLDLAILLQCLYYKGERFM</sequence>
<keyword evidence="2 8" id="KW-0812">Transmembrane</keyword>
<reference evidence="9" key="1">
    <citation type="submission" date="2022-06" db="EMBL/GenBank/DDBJ databases">
        <authorList>
            <person name="Berger JAMES D."/>
            <person name="Berger JAMES D."/>
        </authorList>
    </citation>
    <scope>NUCLEOTIDE SEQUENCE [LARGE SCALE GENOMIC DNA]</scope>
</reference>
<feature type="transmembrane region" description="Helical" evidence="8">
    <location>
        <begin position="198"/>
        <end position="221"/>
    </location>
</feature>
<dbReference type="Gene3D" id="1.20.1280.290">
    <property type="match status" value="2"/>
</dbReference>
<evidence type="ECO:0000256" key="7">
    <source>
        <dbReference type="ARBA" id="ARBA00043159"/>
    </source>
</evidence>
<proteinExistence type="predicted"/>
<keyword evidence="3" id="KW-0677">Repeat</keyword>
<dbReference type="GO" id="GO:0045332">
    <property type="term" value="P:phospholipid translocation"/>
    <property type="evidence" value="ECO:0007669"/>
    <property type="project" value="TreeGrafter"/>
</dbReference>
<evidence type="ECO:0000256" key="2">
    <source>
        <dbReference type="ARBA" id="ARBA00022692"/>
    </source>
</evidence>
<dbReference type="FunFam" id="1.20.1280.290:FF:000008">
    <property type="entry name" value="PQ-loop repeat-containing protein 1"/>
    <property type="match status" value="1"/>
</dbReference>
<evidence type="ECO:0000256" key="4">
    <source>
        <dbReference type="ARBA" id="ARBA00022989"/>
    </source>
</evidence>
<dbReference type="Proteomes" id="UP000050795">
    <property type="component" value="Unassembled WGS sequence"/>
</dbReference>
<feature type="transmembrane region" description="Helical" evidence="8">
    <location>
        <begin position="78"/>
        <end position="97"/>
    </location>
</feature>
<feature type="transmembrane region" description="Helical" evidence="8">
    <location>
        <begin position="227"/>
        <end position="250"/>
    </location>
</feature>
<dbReference type="AlphaFoldDB" id="A0AA85JES8"/>
<name>A0AA85JES8_TRIRE</name>
<dbReference type="WBParaSite" id="TREG1_27120.3">
    <property type="protein sequence ID" value="TREG1_27120.3"/>
    <property type="gene ID" value="TREG1_27120"/>
</dbReference>
<dbReference type="GO" id="GO:0005768">
    <property type="term" value="C:endosome"/>
    <property type="evidence" value="ECO:0007669"/>
    <property type="project" value="TreeGrafter"/>
</dbReference>
<organism evidence="9 10">
    <name type="scientific">Trichobilharzia regenti</name>
    <name type="common">Nasal bird schistosome</name>
    <dbReference type="NCBI Taxonomy" id="157069"/>
    <lineage>
        <taxon>Eukaryota</taxon>
        <taxon>Metazoa</taxon>
        <taxon>Spiralia</taxon>
        <taxon>Lophotrochozoa</taxon>
        <taxon>Platyhelminthes</taxon>
        <taxon>Trematoda</taxon>
        <taxon>Digenea</taxon>
        <taxon>Strigeidida</taxon>
        <taxon>Schistosomatoidea</taxon>
        <taxon>Schistosomatidae</taxon>
        <taxon>Trichobilharzia</taxon>
    </lineage>
</organism>
<evidence type="ECO:0000313" key="9">
    <source>
        <dbReference type="Proteomes" id="UP000050795"/>
    </source>
</evidence>
<dbReference type="GO" id="GO:0005802">
    <property type="term" value="C:trans-Golgi network"/>
    <property type="evidence" value="ECO:0007669"/>
    <property type="project" value="TreeGrafter"/>
</dbReference>
<dbReference type="PANTHER" id="PTHR14856:SF9">
    <property type="entry name" value="PQ-LOOP REPEAT-CONTAINING PROTEIN 1"/>
    <property type="match status" value="1"/>
</dbReference>
<keyword evidence="9" id="KW-1185">Reference proteome</keyword>
<evidence type="ECO:0000313" key="11">
    <source>
        <dbReference type="WBParaSite" id="TREG1_27120.2"/>
    </source>
</evidence>
<dbReference type="Pfam" id="PF04193">
    <property type="entry name" value="PQ-loop"/>
    <property type="match status" value="2"/>
</dbReference>
<dbReference type="GO" id="GO:0042147">
    <property type="term" value="P:retrograde transport, endosome to Golgi"/>
    <property type="evidence" value="ECO:0007669"/>
    <property type="project" value="TreeGrafter"/>
</dbReference>
<accession>A0AA85JES8</accession>
<dbReference type="SMART" id="SM00679">
    <property type="entry name" value="CTNS"/>
    <property type="match status" value="2"/>
</dbReference>
<dbReference type="WBParaSite" id="TREG1_27120.2">
    <property type="protein sequence ID" value="TREG1_27120.2"/>
    <property type="gene ID" value="TREG1_27120"/>
</dbReference>
<dbReference type="InterPro" id="IPR052241">
    <property type="entry name" value="SLC66/Scramblase_ANY1"/>
</dbReference>
<feature type="transmembrane region" description="Helical" evidence="8">
    <location>
        <begin position="169"/>
        <end position="186"/>
    </location>
</feature>
<evidence type="ECO:0000256" key="8">
    <source>
        <dbReference type="SAM" id="Phobius"/>
    </source>
</evidence>
<evidence type="ECO:0000256" key="1">
    <source>
        <dbReference type="ARBA" id="ARBA00004141"/>
    </source>
</evidence>
<feature type="transmembrane region" description="Helical" evidence="8">
    <location>
        <begin position="145"/>
        <end position="163"/>
    </location>
</feature>
<keyword evidence="5 8" id="KW-0472">Membrane</keyword>
<dbReference type="GO" id="GO:0005829">
    <property type="term" value="C:cytosol"/>
    <property type="evidence" value="ECO:0007669"/>
    <property type="project" value="GOC"/>
</dbReference>
<reference evidence="10 11" key="2">
    <citation type="submission" date="2023-11" db="UniProtKB">
        <authorList>
            <consortium name="WormBaseParasite"/>
        </authorList>
    </citation>
    <scope>IDENTIFICATION</scope>
</reference>